<feature type="transmembrane region" description="Helical" evidence="1">
    <location>
        <begin position="88"/>
        <end position="109"/>
    </location>
</feature>
<evidence type="ECO:0000313" key="3">
    <source>
        <dbReference type="Proteomes" id="UP000271241"/>
    </source>
</evidence>
<feature type="transmembrane region" description="Helical" evidence="1">
    <location>
        <begin position="56"/>
        <end position="76"/>
    </location>
</feature>
<gene>
    <name evidence="2" type="ORF">THASP1DRAFT_27587</name>
</gene>
<feature type="transmembrane region" description="Helical" evidence="1">
    <location>
        <begin position="121"/>
        <end position="141"/>
    </location>
</feature>
<keyword evidence="1" id="KW-0472">Membrane</keyword>
<keyword evidence="1" id="KW-1133">Transmembrane helix</keyword>
<organism evidence="2 3">
    <name type="scientific">Thamnocephalis sphaerospora</name>
    <dbReference type="NCBI Taxonomy" id="78915"/>
    <lineage>
        <taxon>Eukaryota</taxon>
        <taxon>Fungi</taxon>
        <taxon>Fungi incertae sedis</taxon>
        <taxon>Zoopagomycota</taxon>
        <taxon>Zoopagomycotina</taxon>
        <taxon>Zoopagomycetes</taxon>
        <taxon>Zoopagales</taxon>
        <taxon>Sigmoideomycetaceae</taxon>
        <taxon>Thamnocephalis</taxon>
    </lineage>
</organism>
<keyword evidence="1" id="KW-0812">Transmembrane</keyword>
<keyword evidence="3" id="KW-1185">Reference proteome</keyword>
<dbReference type="Proteomes" id="UP000271241">
    <property type="component" value="Unassembled WGS sequence"/>
</dbReference>
<reference evidence="3" key="1">
    <citation type="journal article" date="2018" name="Nat. Microbiol.">
        <title>Leveraging single-cell genomics to expand the fungal tree of life.</title>
        <authorList>
            <person name="Ahrendt S.R."/>
            <person name="Quandt C.A."/>
            <person name="Ciobanu D."/>
            <person name="Clum A."/>
            <person name="Salamov A."/>
            <person name="Andreopoulos B."/>
            <person name="Cheng J.F."/>
            <person name="Woyke T."/>
            <person name="Pelin A."/>
            <person name="Henrissat B."/>
            <person name="Reynolds N.K."/>
            <person name="Benny G.L."/>
            <person name="Smith M.E."/>
            <person name="James T.Y."/>
            <person name="Grigoriev I.V."/>
        </authorList>
    </citation>
    <scope>NUCLEOTIDE SEQUENCE [LARGE SCALE GENOMIC DNA]</scope>
    <source>
        <strain evidence="3">RSA 1356</strain>
    </source>
</reference>
<dbReference type="AlphaFoldDB" id="A0A4V1IXC9"/>
<proteinExistence type="predicted"/>
<accession>A0A4V1IXC9</accession>
<feature type="transmembrane region" description="Helical" evidence="1">
    <location>
        <begin position="153"/>
        <end position="173"/>
    </location>
</feature>
<evidence type="ECO:0000256" key="1">
    <source>
        <dbReference type="SAM" id="Phobius"/>
    </source>
</evidence>
<evidence type="ECO:0000313" key="2">
    <source>
        <dbReference type="EMBL" id="RKP10619.1"/>
    </source>
</evidence>
<sequence>MLASREELATAIGISWQKNATYFDTIPLHPLGEQSYLNFVNAGSDLEDMHARWRVSAMQTIITIYIFWLFAANYLASVRMTLARPRALAPWCCLLQSLAGIVCALFSPNAYTPSDISCREIIWMITICIRINDLCATSILLQKAYIVKNCSRWLFVFIPLTVIAPVPLLYTAWSSPVILSTISSGCVFIYPDYYPWLRFIFHAPLNFVLTTIFIEVAYSQHKRFGSYAWKQLAREGIQVGLQLLAVNLLCTLAISFEIVGVYSIALTLPEWCISSVLLVTHIDDISKIKPVKQEAVKAKMMQAGNCSGSDMAPLDYYVPWSTTL</sequence>
<name>A0A4V1IXC9_9FUNG</name>
<dbReference type="EMBL" id="KZ992444">
    <property type="protein sequence ID" value="RKP10619.1"/>
    <property type="molecule type" value="Genomic_DNA"/>
</dbReference>
<feature type="transmembrane region" description="Helical" evidence="1">
    <location>
        <begin position="239"/>
        <end position="265"/>
    </location>
</feature>
<feature type="transmembrane region" description="Helical" evidence="1">
    <location>
        <begin position="193"/>
        <end position="218"/>
    </location>
</feature>
<protein>
    <submittedName>
        <fullName evidence="2">Uncharacterized protein</fullName>
    </submittedName>
</protein>